<sequence length="44" mass="4899">LEHVGTELVELEHVNADLEMIESEYLEVESSSYVASTDDSNVSE</sequence>
<gene>
    <name evidence="1" type="ORF">DERYTH_LOCUS18654</name>
</gene>
<dbReference type="EMBL" id="CAJVPY010019220">
    <property type="protein sequence ID" value="CAG8770637.1"/>
    <property type="molecule type" value="Genomic_DNA"/>
</dbReference>
<keyword evidence="2" id="KW-1185">Reference proteome</keyword>
<accession>A0A9N9JBB5</accession>
<proteinExistence type="predicted"/>
<dbReference type="AlphaFoldDB" id="A0A9N9JBB5"/>
<reference evidence="1" key="1">
    <citation type="submission" date="2021-06" db="EMBL/GenBank/DDBJ databases">
        <authorList>
            <person name="Kallberg Y."/>
            <person name="Tangrot J."/>
            <person name="Rosling A."/>
        </authorList>
    </citation>
    <scope>NUCLEOTIDE SEQUENCE</scope>
    <source>
        <strain evidence="1">MA453B</strain>
    </source>
</reference>
<protein>
    <submittedName>
        <fullName evidence="1">11875_t:CDS:1</fullName>
    </submittedName>
</protein>
<evidence type="ECO:0000313" key="1">
    <source>
        <dbReference type="EMBL" id="CAG8770637.1"/>
    </source>
</evidence>
<feature type="non-terminal residue" evidence="1">
    <location>
        <position position="44"/>
    </location>
</feature>
<name>A0A9N9JBB5_9GLOM</name>
<dbReference type="Proteomes" id="UP000789405">
    <property type="component" value="Unassembled WGS sequence"/>
</dbReference>
<evidence type="ECO:0000313" key="2">
    <source>
        <dbReference type="Proteomes" id="UP000789405"/>
    </source>
</evidence>
<feature type="non-terminal residue" evidence="1">
    <location>
        <position position="1"/>
    </location>
</feature>
<organism evidence="1 2">
    <name type="scientific">Dentiscutata erythropus</name>
    <dbReference type="NCBI Taxonomy" id="1348616"/>
    <lineage>
        <taxon>Eukaryota</taxon>
        <taxon>Fungi</taxon>
        <taxon>Fungi incertae sedis</taxon>
        <taxon>Mucoromycota</taxon>
        <taxon>Glomeromycotina</taxon>
        <taxon>Glomeromycetes</taxon>
        <taxon>Diversisporales</taxon>
        <taxon>Gigasporaceae</taxon>
        <taxon>Dentiscutata</taxon>
    </lineage>
</organism>
<comment type="caution">
    <text evidence="1">The sequence shown here is derived from an EMBL/GenBank/DDBJ whole genome shotgun (WGS) entry which is preliminary data.</text>
</comment>